<reference evidence="2 3" key="1">
    <citation type="journal article" date="2019" name="Int. J. Syst. Evol. Microbiol.">
        <title>The Global Catalogue of Microorganisms (GCM) 10K type strain sequencing project: providing services to taxonomists for standard genome sequencing and annotation.</title>
        <authorList>
            <consortium name="The Broad Institute Genomics Platform"/>
            <consortium name="The Broad Institute Genome Sequencing Center for Infectious Disease"/>
            <person name="Wu L."/>
            <person name="Ma J."/>
        </authorList>
    </citation>
    <scope>NUCLEOTIDE SEQUENCE [LARGE SCALE GENOMIC DNA]</scope>
    <source>
        <strain evidence="2 3">JCM 14559</strain>
    </source>
</reference>
<dbReference type="Proteomes" id="UP001500897">
    <property type="component" value="Unassembled WGS sequence"/>
</dbReference>
<name>A0ABN2WEE5_9ACTN</name>
<sequence>MTPPPPVRPEPPGPRGGSDRTDPPEPLTGEELAEIEQRAAAATPGPWYVRQLDDEVAMGLVAVSTAPDTGLNERWPDFDHGQLVAATLVQRPRYVDVVGGRWDENASFIAAARQDVPRLVAEIRRLSCLLEAARATGEGDGPATKEGDGPS</sequence>
<feature type="region of interest" description="Disordered" evidence="1">
    <location>
        <begin position="1"/>
        <end position="27"/>
    </location>
</feature>
<dbReference type="RefSeq" id="WP_344550832.1">
    <property type="nucleotide sequence ID" value="NZ_BAAANS010000006.1"/>
</dbReference>
<evidence type="ECO:0000313" key="3">
    <source>
        <dbReference type="Proteomes" id="UP001500897"/>
    </source>
</evidence>
<accession>A0ABN2WEE5</accession>
<evidence type="ECO:0000256" key="1">
    <source>
        <dbReference type="SAM" id="MobiDB-lite"/>
    </source>
</evidence>
<comment type="caution">
    <text evidence="2">The sequence shown here is derived from an EMBL/GenBank/DDBJ whole genome shotgun (WGS) entry which is preliminary data.</text>
</comment>
<evidence type="ECO:0008006" key="4">
    <source>
        <dbReference type="Google" id="ProtNLM"/>
    </source>
</evidence>
<feature type="compositionally biased region" description="Pro residues" evidence="1">
    <location>
        <begin position="1"/>
        <end position="14"/>
    </location>
</feature>
<gene>
    <name evidence="2" type="ORF">GCM10009759_12990</name>
</gene>
<keyword evidence="3" id="KW-1185">Reference proteome</keyword>
<proteinExistence type="predicted"/>
<evidence type="ECO:0000313" key="2">
    <source>
        <dbReference type="EMBL" id="GAA2089864.1"/>
    </source>
</evidence>
<dbReference type="EMBL" id="BAAANS010000006">
    <property type="protein sequence ID" value="GAA2089864.1"/>
    <property type="molecule type" value="Genomic_DNA"/>
</dbReference>
<organism evidence="2 3">
    <name type="scientific">Kitasatospora saccharophila</name>
    <dbReference type="NCBI Taxonomy" id="407973"/>
    <lineage>
        <taxon>Bacteria</taxon>
        <taxon>Bacillati</taxon>
        <taxon>Actinomycetota</taxon>
        <taxon>Actinomycetes</taxon>
        <taxon>Kitasatosporales</taxon>
        <taxon>Streptomycetaceae</taxon>
        <taxon>Kitasatospora</taxon>
    </lineage>
</organism>
<protein>
    <recommendedName>
        <fullName evidence="4">Tail assembly chaperone</fullName>
    </recommendedName>
</protein>